<dbReference type="EMBL" id="CAVNYO010000188">
    <property type="protein sequence ID" value="CAK5272914.1"/>
    <property type="molecule type" value="Genomic_DNA"/>
</dbReference>
<dbReference type="Proteomes" id="UP001295794">
    <property type="component" value="Unassembled WGS sequence"/>
</dbReference>
<sequence length="52" mass="5788">TARRELDFDLIQRGRQTRIPSSGVERATELYRLAPDLYVSGPTTNGNGRALV</sequence>
<reference evidence="1" key="1">
    <citation type="submission" date="2023-11" db="EMBL/GenBank/DDBJ databases">
        <authorList>
            <person name="De Vega J J."/>
            <person name="De Vega J J."/>
        </authorList>
    </citation>
    <scope>NUCLEOTIDE SEQUENCE</scope>
</reference>
<name>A0AAD2HDL4_9AGAR</name>
<proteinExistence type="predicted"/>
<comment type="caution">
    <text evidence="1">The sequence shown here is derived from an EMBL/GenBank/DDBJ whole genome shotgun (WGS) entry which is preliminary data.</text>
</comment>
<evidence type="ECO:0000313" key="2">
    <source>
        <dbReference type="Proteomes" id="UP001295794"/>
    </source>
</evidence>
<protein>
    <submittedName>
        <fullName evidence="1">Uncharacterized protein</fullName>
    </submittedName>
</protein>
<feature type="non-terminal residue" evidence="1">
    <location>
        <position position="52"/>
    </location>
</feature>
<gene>
    <name evidence="1" type="ORF">MYCIT1_LOCUS18898</name>
</gene>
<keyword evidence="2" id="KW-1185">Reference proteome</keyword>
<accession>A0AAD2HDL4</accession>
<organism evidence="1 2">
    <name type="scientific">Mycena citricolor</name>
    <dbReference type="NCBI Taxonomy" id="2018698"/>
    <lineage>
        <taxon>Eukaryota</taxon>
        <taxon>Fungi</taxon>
        <taxon>Dikarya</taxon>
        <taxon>Basidiomycota</taxon>
        <taxon>Agaricomycotina</taxon>
        <taxon>Agaricomycetes</taxon>
        <taxon>Agaricomycetidae</taxon>
        <taxon>Agaricales</taxon>
        <taxon>Marasmiineae</taxon>
        <taxon>Mycenaceae</taxon>
        <taxon>Mycena</taxon>
    </lineage>
</organism>
<evidence type="ECO:0000313" key="1">
    <source>
        <dbReference type="EMBL" id="CAK5272914.1"/>
    </source>
</evidence>
<dbReference type="AlphaFoldDB" id="A0AAD2HDL4"/>